<gene>
    <name evidence="3" type="ORF">Asulf_00051</name>
</gene>
<dbReference type="GO" id="GO:0000271">
    <property type="term" value="P:polysaccharide biosynthetic process"/>
    <property type="evidence" value="ECO:0007669"/>
    <property type="project" value="TreeGrafter"/>
</dbReference>
<dbReference type="InterPro" id="IPR015422">
    <property type="entry name" value="PyrdxlP-dep_Trfase_small"/>
</dbReference>
<proteinExistence type="inferred from homology"/>
<comment type="similarity">
    <text evidence="2">Belongs to the DegT/DnrJ/EryC1 family.</text>
</comment>
<dbReference type="PANTHER" id="PTHR30244">
    <property type="entry name" value="TRANSAMINASE"/>
    <property type="match status" value="1"/>
</dbReference>
<dbReference type="PANTHER" id="PTHR30244:SF34">
    <property type="entry name" value="DTDP-4-AMINO-4,6-DIDEOXYGALACTOSE TRANSAMINASE"/>
    <property type="match status" value="1"/>
</dbReference>
<dbReference type="GeneID" id="15391697"/>
<dbReference type="SUPFAM" id="SSF53383">
    <property type="entry name" value="PLP-dependent transferases"/>
    <property type="match status" value="1"/>
</dbReference>
<dbReference type="EMBL" id="CP005290">
    <property type="protein sequence ID" value="AGK60087.1"/>
    <property type="molecule type" value="Genomic_DNA"/>
</dbReference>
<dbReference type="Gene3D" id="3.90.1150.10">
    <property type="entry name" value="Aspartate Aminotransferase, domain 1"/>
    <property type="match status" value="1"/>
</dbReference>
<keyword evidence="1 2" id="KW-0663">Pyridoxal phosphate</keyword>
<accession>N0BCY4</accession>
<dbReference type="STRING" id="387631.Asulf_00051"/>
<dbReference type="InterPro" id="IPR000653">
    <property type="entry name" value="DegT/StrS_aminotransferase"/>
</dbReference>
<evidence type="ECO:0000256" key="2">
    <source>
        <dbReference type="RuleBase" id="RU004508"/>
    </source>
</evidence>
<dbReference type="eggNOG" id="arCOG00118">
    <property type="taxonomic scope" value="Archaea"/>
</dbReference>
<dbReference type="KEGG" id="ast:Asulf_00051"/>
<keyword evidence="4" id="KW-1185">Reference proteome</keyword>
<protein>
    <submittedName>
        <fullName evidence="3">Putative pyridoxal phosphate-dependent enzyme apparently involved in regulation of cell wall biogenesis</fullName>
    </submittedName>
</protein>
<dbReference type="HOGENOM" id="CLU_033332_7_2_2"/>
<name>N0BCY4_9EURY</name>
<dbReference type="FunFam" id="3.40.640.10:FF:000089">
    <property type="entry name" value="Aminotransferase, DegT/DnrJ/EryC1/StrS family"/>
    <property type="match status" value="1"/>
</dbReference>
<sequence>MQRSETSLKKGGHELKHIPISQPVIGEEEIKAVVEVLRSGRLSQGDRVATFEEKFAQYVGTEYAIAVNSGTSALHVALSSLGIGKGDEVITTTFSFVSTASCILMQGAKPVFVDIDPKTYNIEPSQIEHRITERTKAIIPVHLYGQPCEINKIINVAEKYNLWVIEDCAQALGAEYHGKKVGTFGDVACFSFYPTKSITTGEGGMIVTNDERIAERARMIRNHGQRVKYIHEILGYNYRMTDIAAAIGIVQLEKLEGFIQKRISNAEYYNKNLKIKGKTFVANNVRHVFNLYTIRVRNREGLIEHLKRNDIGYGIYYPIPLHRQPKFMRFCRRSLPEAERACGEVLSIPMHPTLTEEQLKRVCDVINEWMEVNDIRHA</sequence>
<dbReference type="Gene3D" id="3.40.640.10">
    <property type="entry name" value="Type I PLP-dependent aspartate aminotransferase-like (Major domain)"/>
    <property type="match status" value="1"/>
</dbReference>
<dbReference type="CDD" id="cd00616">
    <property type="entry name" value="AHBA_syn"/>
    <property type="match status" value="1"/>
</dbReference>
<dbReference type="GO" id="GO:0008483">
    <property type="term" value="F:transaminase activity"/>
    <property type="evidence" value="ECO:0007669"/>
    <property type="project" value="TreeGrafter"/>
</dbReference>
<dbReference type="Proteomes" id="UP000013307">
    <property type="component" value="Chromosome"/>
</dbReference>
<evidence type="ECO:0000256" key="1">
    <source>
        <dbReference type="ARBA" id="ARBA00022898"/>
    </source>
</evidence>
<evidence type="ECO:0000313" key="3">
    <source>
        <dbReference type="EMBL" id="AGK60087.1"/>
    </source>
</evidence>
<dbReference type="AlphaFoldDB" id="N0BCY4"/>
<evidence type="ECO:0000313" key="4">
    <source>
        <dbReference type="Proteomes" id="UP000013307"/>
    </source>
</evidence>
<dbReference type="InterPro" id="IPR015424">
    <property type="entry name" value="PyrdxlP-dep_Trfase"/>
</dbReference>
<reference evidence="3 4" key="1">
    <citation type="journal article" date="2013" name="Genome Announc.">
        <title>Complete Genome Sequence of the Thermophilic and Facultatively Chemolithoautotrophic Sulfate Reducer Archaeoglobus sulfaticallidus Strain PM70-1T.</title>
        <authorList>
            <person name="Stokke R."/>
            <person name="Hocking W.P."/>
            <person name="Steinsbu B.O."/>
            <person name="Steen I.H."/>
        </authorList>
    </citation>
    <scope>NUCLEOTIDE SEQUENCE [LARGE SCALE GENOMIC DNA]</scope>
    <source>
        <strain evidence="3">PM70-1</strain>
    </source>
</reference>
<organism evidence="3 4">
    <name type="scientific">Archaeoglobus sulfaticallidus PM70-1</name>
    <dbReference type="NCBI Taxonomy" id="387631"/>
    <lineage>
        <taxon>Archaea</taxon>
        <taxon>Methanobacteriati</taxon>
        <taxon>Methanobacteriota</taxon>
        <taxon>Archaeoglobi</taxon>
        <taxon>Archaeoglobales</taxon>
        <taxon>Archaeoglobaceae</taxon>
        <taxon>Archaeoglobus</taxon>
    </lineage>
</organism>
<dbReference type="Pfam" id="PF01041">
    <property type="entry name" value="DegT_DnrJ_EryC1"/>
    <property type="match status" value="1"/>
</dbReference>
<dbReference type="OrthoDB" id="10355at2157"/>
<dbReference type="RefSeq" id="WP_015589686.1">
    <property type="nucleotide sequence ID" value="NC_021169.1"/>
</dbReference>
<dbReference type="GO" id="GO:0030170">
    <property type="term" value="F:pyridoxal phosphate binding"/>
    <property type="evidence" value="ECO:0007669"/>
    <property type="project" value="UniProtKB-ARBA"/>
</dbReference>
<dbReference type="InterPro" id="IPR015421">
    <property type="entry name" value="PyrdxlP-dep_Trfase_major"/>
</dbReference>
<dbReference type="PIRSF" id="PIRSF000390">
    <property type="entry name" value="PLP_StrS"/>
    <property type="match status" value="1"/>
</dbReference>